<dbReference type="PANTHER" id="PTHR43579:SF1">
    <property type="entry name" value="NEUTRAL METALLOPROTEINASE"/>
    <property type="match status" value="1"/>
</dbReference>
<keyword evidence="3" id="KW-0479">Metal-binding</keyword>
<comment type="function">
    <text evidence="8">Extracellular zinc metalloprotease.</text>
</comment>
<reference evidence="11 12" key="1">
    <citation type="submission" date="2016-03" db="EMBL/GenBank/DDBJ databases">
        <authorList>
            <consortium name="Pathogen Informatics"/>
        </authorList>
    </citation>
    <scope>NUCLEOTIDE SEQUENCE [LARGE SCALE GENOMIC DNA]</scope>
    <source>
        <strain evidence="11 12">NCTC13364</strain>
    </source>
</reference>
<comment type="cofactor">
    <cofactor evidence="8">
        <name>Zn(2+)</name>
        <dbReference type="ChEBI" id="CHEBI:29105"/>
    </cofactor>
</comment>
<evidence type="ECO:0000256" key="4">
    <source>
        <dbReference type="ARBA" id="ARBA00022801"/>
    </source>
</evidence>
<feature type="domain" description="Peptidase M4" evidence="9">
    <location>
        <begin position="92"/>
        <end position="181"/>
    </location>
</feature>
<evidence type="ECO:0000256" key="6">
    <source>
        <dbReference type="ARBA" id="ARBA00023049"/>
    </source>
</evidence>
<dbReference type="EC" id="3.4.24.-" evidence="8"/>
<evidence type="ECO:0000256" key="1">
    <source>
        <dbReference type="ARBA" id="ARBA00009388"/>
    </source>
</evidence>
<name>A0A157LYT5_9BORD</name>
<dbReference type="Gene3D" id="3.10.170.10">
    <property type="match status" value="1"/>
</dbReference>
<dbReference type="Proteomes" id="UP000077037">
    <property type="component" value="Unassembled WGS sequence"/>
</dbReference>
<dbReference type="OrthoDB" id="5378341at2"/>
<evidence type="ECO:0000256" key="7">
    <source>
        <dbReference type="PIRSR" id="PIRSR623612-1"/>
    </source>
</evidence>
<dbReference type="SUPFAM" id="SSF55486">
    <property type="entry name" value="Metalloproteases ('zincins'), catalytic domain"/>
    <property type="match status" value="1"/>
</dbReference>
<dbReference type="PANTHER" id="PTHR43579">
    <property type="match status" value="1"/>
</dbReference>
<dbReference type="EMBL" id="FKBS01000008">
    <property type="protein sequence ID" value="SAI01594.1"/>
    <property type="molecule type" value="Genomic_DNA"/>
</dbReference>
<evidence type="ECO:0000313" key="12">
    <source>
        <dbReference type="Proteomes" id="UP000077037"/>
    </source>
</evidence>
<dbReference type="PRINTS" id="PR00730">
    <property type="entry name" value="THERMOLYSIN"/>
</dbReference>
<accession>A0A157LYT5</accession>
<dbReference type="AlphaFoldDB" id="A0A157LYT5"/>
<feature type="active site" description="Proton donor" evidence="7">
    <location>
        <position position="276"/>
    </location>
</feature>
<dbReference type="CDD" id="cd09597">
    <property type="entry name" value="M4_TLP"/>
    <property type="match status" value="1"/>
</dbReference>
<dbReference type="InterPro" id="IPR013856">
    <property type="entry name" value="Peptidase_M4_domain"/>
</dbReference>
<dbReference type="RefSeq" id="WP_066409103.1">
    <property type="nucleotide sequence ID" value="NZ_FKBS01000008.1"/>
</dbReference>
<evidence type="ECO:0000256" key="3">
    <source>
        <dbReference type="ARBA" id="ARBA00022723"/>
    </source>
</evidence>
<dbReference type="InterPro" id="IPR023612">
    <property type="entry name" value="Peptidase_M4"/>
</dbReference>
<evidence type="ECO:0000256" key="8">
    <source>
        <dbReference type="RuleBase" id="RU366073"/>
    </source>
</evidence>
<dbReference type="GO" id="GO:0005576">
    <property type="term" value="C:extracellular region"/>
    <property type="evidence" value="ECO:0007669"/>
    <property type="project" value="UniProtKB-SubCell"/>
</dbReference>
<feature type="active site" evidence="7">
    <location>
        <position position="175"/>
    </location>
</feature>
<evidence type="ECO:0000256" key="5">
    <source>
        <dbReference type="ARBA" id="ARBA00022833"/>
    </source>
</evidence>
<protein>
    <recommendedName>
        <fullName evidence="8">Neutral metalloproteinase</fullName>
        <ecNumber evidence="8">3.4.24.-</ecNumber>
    </recommendedName>
</protein>
<keyword evidence="5 8" id="KW-0862">Zinc</keyword>
<dbReference type="GO" id="GO:0004222">
    <property type="term" value="F:metalloendopeptidase activity"/>
    <property type="evidence" value="ECO:0007669"/>
    <property type="project" value="UniProtKB-UniRule"/>
</dbReference>
<organism evidence="11 12">
    <name type="scientific">Bordetella ansorpii</name>
    <dbReference type="NCBI Taxonomy" id="288768"/>
    <lineage>
        <taxon>Bacteria</taxon>
        <taxon>Pseudomonadati</taxon>
        <taxon>Pseudomonadota</taxon>
        <taxon>Betaproteobacteria</taxon>
        <taxon>Burkholderiales</taxon>
        <taxon>Alcaligenaceae</taxon>
        <taxon>Bordetella</taxon>
    </lineage>
</organism>
<comment type="subcellular location">
    <subcellularLocation>
        <location evidence="8">Secreted</location>
    </subcellularLocation>
</comment>
<keyword evidence="2 8" id="KW-0645">Protease</keyword>
<gene>
    <name evidence="11" type="primary">prtS</name>
    <name evidence="11" type="ORF">SAMEA1982600_00941</name>
</gene>
<sequence length="351" mass="37070">MSVIASQPLPRCLIPPYLLDRLSRQGTGRAASGAANTLHLDARQLSLRASSVALSPAGASATVQADASAHPQRRIHDAGNATALPGKLVRAEGQPPRADAAVDEAYDHLGAVHAYFRQVHARDSIDGQGLPLVGTVHYGEDYDNAFWNGAQMVFGDGDGQIFNRFTIALDVVAHELTHGIIDHSGGLAYQGQAGALNESLCDVFGSLVRQHAAGQTAEQADWLIGAGLFTAAVNARALRSMSEPGTAYDDPLIGRDPQPGHMRDFVDTDEDNGGVHINSGIPNRAFHLAATNLGGPAWQGAGQVWYRALTGGQLPPQADFVSFAQLTVVTASDARVREAVQRAWTEVGVLP</sequence>
<evidence type="ECO:0000259" key="9">
    <source>
        <dbReference type="Pfam" id="PF01447"/>
    </source>
</evidence>
<keyword evidence="4 8" id="KW-0378">Hydrolase</keyword>
<dbReference type="GO" id="GO:0046872">
    <property type="term" value="F:metal ion binding"/>
    <property type="evidence" value="ECO:0007669"/>
    <property type="project" value="UniProtKB-UniRule"/>
</dbReference>
<dbReference type="Gene3D" id="1.10.390.10">
    <property type="entry name" value="Neutral Protease Domain 2"/>
    <property type="match status" value="1"/>
</dbReference>
<dbReference type="InterPro" id="IPR027268">
    <property type="entry name" value="Peptidase_M4/M1_CTD_sf"/>
</dbReference>
<dbReference type="Pfam" id="PF01447">
    <property type="entry name" value="Peptidase_M4"/>
    <property type="match status" value="1"/>
</dbReference>
<dbReference type="InterPro" id="IPR001570">
    <property type="entry name" value="Peptidase_M4_C_domain"/>
</dbReference>
<dbReference type="Pfam" id="PF02868">
    <property type="entry name" value="Peptidase_M4_C"/>
    <property type="match status" value="1"/>
</dbReference>
<comment type="similarity">
    <text evidence="1 8">Belongs to the peptidase M4 family.</text>
</comment>
<proteinExistence type="inferred from homology"/>
<evidence type="ECO:0000259" key="10">
    <source>
        <dbReference type="Pfam" id="PF02868"/>
    </source>
</evidence>
<feature type="domain" description="Peptidase M4 C-terminal" evidence="10">
    <location>
        <begin position="186"/>
        <end position="349"/>
    </location>
</feature>
<keyword evidence="8" id="KW-0964">Secreted</keyword>
<dbReference type="GO" id="GO:0006508">
    <property type="term" value="P:proteolysis"/>
    <property type="evidence" value="ECO:0007669"/>
    <property type="project" value="UniProtKB-KW"/>
</dbReference>
<evidence type="ECO:0000313" key="11">
    <source>
        <dbReference type="EMBL" id="SAI01594.1"/>
    </source>
</evidence>
<dbReference type="InterPro" id="IPR052759">
    <property type="entry name" value="Metalloprotease_M4"/>
</dbReference>
<keyword evidence="6 8" id="KW-0482">Metalloprotease</keyword>
<evidence type="ECO:0000256" key="2">
    <source>
        <dbReference type="ARBA" id="ARBA00022670"/>
    </source>
</evidence>